<dbReference type="Proteomes" id="UP000036947">
    <property type="component" value="Unassembled WGS sequence"/>
</dbReference>
<dbReference type="OrthoDB" id="4765944at2759"/>
<keyword evidence="2" id="KW-1185">Reference proteome</keyword>
<evidence type="ECO:0000313" key="2">
    <source>
        <dbReference type="Proteomes" id="UP000036947"/>
    </source>
</evidence>
<accession>A0A0L0NIA1</accession>
<sequence length="562" mass="64631">MSATLVNTKQVLPTQENLSEVLDKLLAIFEVESILDGRKLPLHPLQREFKDSPDSRHILRPISGNDFHVSPSFTVSPPSWGAILQLEQTGWCSNICVPLCHIEQHPRLDQNVTGIQKVEQAATLLRAAWPDASIGPSRRRQLGLDFYDSASASYQLFRWLASKQLNPISEGIFLSDFLVSEGRRFEPLRQVKRGLVVRPSPEEDWKHISVSSHTVELDRRHQHDPDTHFWSFSGPENWVISLPVVSTILLLMINPTKKVEANSDCPDREISWCLDSLHGFCRRKGPEEGSRNLSWSQGTFPDCWMYLHFIFYYFCPHDNQPDESGRWKGSGIQCDRRNIKLPVRRDGSMETFRERRFWFGMRTSTTYQSEETDVKEHQATVAFVMGDSYHIPVDLKNKAWLKRGLESPDGASGVALFHMILWSGMDEWSRGWNCCLDHLDGLHEVKIEDLDDANSKLSTLKFDGKFAKVCSMTAQLLKIFRKHIDVLPQSLDGMRNEWERTYPAIDADLLERFDEETQATLLRNWDTLIMRVNELHSNLVKRIEKKAADLRDSTLLAKAFKS</sequence>
<organism evidence="1 2">
    <name type="scientific">Tolypocladium ophioglossoides (strain CBS 100239)</name>
    <name type="common">Snaketongue truffleclub</name>
    <name type="synonym">Elaphocordyceps ophioglossoides</name>
    <dbReference type="NCBI Taxonomy" id="1163406"/>
    <lineage>
        <taxon>Eukaryota</taxon>
        <taxon>Fungi</taxon>
        <taxon>Dikarya</taxon>
        <taxon>Ascomycota</taxon>
        <taxon>Pezizomycotina</taxon>
        <taxon>Sordariomycetes</taxon>
        <taxon>Hypocreomycetidae</taxon>
        <taxon>Hypocreales</taxon>
        <taxon>Ophiocordycipitaceae</taxon>
        <taxon>Tolypocladium</taxon>
    </lineage>
</organism>
<dbReference type="EMBL" id="LFRF01000003">
    <property type="protein sequence ID" value="KND93768.1"/>
    <property type="molecule type" value="Genomic_DNA"/>
</dbReference>
<dbReference type="STRING" id="1163406.A0A0L0NIA1"/>
<proteinExistence type="predicted"/>
<evidence type="ECO:0000313" key="1">
    <source>
        <dbReference type="EMBL" id="KND93768.1"/>
    </source>
</evidence>
<gene>
    <name evidence="1" type="ORF">TOPH_01947</name>
</gene>
<dbReference type="AlphaFoldDB" id="A0A0L0NIA1"/>
<reference evidence="1 2" key="1">
    <citation type="journal article" date="2015" name="BMC Genomics">
        <title>The genome of the truffle-parasite Tolypocladium ophioglossoides and the evolution of antifungal peptaibiotics.</title>
        <authorList>
            <person name="Quandt C.A."/>
            <person name="Bushley K.E."/>
            <person name="Spatafora J.W."/>
        </authorList>
    </citation>
    <scope>NUCLEOTIDE SEQUENCE [LARGE SCALE GENOMIC DNA]</scope>
    <source>
        <strain evidence="1 2">CBS 100239</strain>
    </source>
</reference>
<protein>
    <submittedName>
        <fullName evidence="1">Uncharacterized protein</fullName>
    </submittedName>
</protein>
<comment type="caution">
    <text evidence="1">The sequence shown here is derived from an EMBL/GenBank/DDBJ whole genome shotgun (WGS) entry which is preliminary data.</text>
</comment>
<name>A0A0L0NIA1_TOLOC</name>